<evidence type="ECO:0000259" key="2">
    <source>
        <dbReference type="Pfam" id="PF01551"/>
    </source>
</evidence>
<dbReference type="PANTHER" id="PTHR21666:SF289">
    <property type="entry name" value="L-ALA--D-GLU ENDOPEPTIDASE"/>
    <property type="match status" value="1"/>
</dbReference>
<evidence type="ECO:0000256" key="1">
    <source>
        <dbReference type="ARBA" id="ARBA00022729"/>
    </source>
</evidence>
<keyword evidence="1" id="KW-0732">Signal</keyword>
<dbReference type="Pfam" id="PF01551">
    <property type="entry name" value="Peptidase_M23"/>
    <property type="match status" value="1"/>
</dbReference>
<dbReference type="CDD" id="cd12797">
    <property type="entry name" value="M23_peptidase"/>
    <property type="match status" value="1"/>
</dbReference>
<reference evidence="3 4" key="1">
    <citation type="submission" date="2017-04" db="EMBL/GenBank/DDBJ databases">
        <title>Comparative genome analysis of Subtercola boreus.</title>
        <authorList>
            <person name="Cho Y.-J."/>
            <person name="Cho A."/>
            <person name="Kim O.-S."/>
            <person name="Lee J.-I."/>
        </authorList>
    </citation>
    <scope>NUCLEOTIDE SEQUENCE [LARGE SCALE GENOMIC DNA]</scope>
    <source>
        <strain evidence="3 4">P28004</strain>
    </source>
</reference>
<evidence type="ECO:0000313" key="4">
    <source>
        <dbReference type="Proteomes" id="UP000257080"/>
    </source>
</evidence>
<proteinExistence type="predicted"/>
<dbReference type="GO" id="GO:0004222">
    <property type="term" value="F:metalloendopeptidase activity"/>
    <property type="evidence" value="ECO:0007669"/>
    <property type="project" value="TreeGrafter"/>
</dbReference>
<dbReference type="OrthoDB" id="5245088at2"/>
<dbReference type="Proteomes" id="UP000257080">
    <property type="component" value="Unassembled WGS sequence"/>
</dbReference>
<feature type="domain" description="M23ase beta-sheet core" evidence="2">
    <location>
        <begin position="112"/>
        <end position="204"/>
    </location>
</feature>
<protein>
    <recommendedName>
        <fullName evidence="2">M23ase beta-sheet core domain-containing protein</fullName>
    </recommendedName>
</protein>
<evidence type="ECO:0000313" key="3">
    <source>
        <dbReference type="EMBL" id="RFA28192.1"/>
    </source>
</evidence>
<dbReference type="InterPro" id="IPR016047">
    <property type="entry name" value="M23ase_b-sheet_dom"/>
</dbReference>
<organism evidence="3 4">
    <name type="scientific">Subtercola boreus</name>
    <dbReference type="NCBI Taxonomy" id="120213"/>
    <lineage>
        <taxon>Bacteria</taxon>
        <taxon>Bacillati</taxon>
        <taxon>Actinomycetota</taxon>
        <taxon>Actinomycetes</taxon>
        <taxon>Micrococcales</taxon>
        <taxon>Microbacteriaceae</taxon>
        <taxon>Subtercola</taxon>
    </lineage>
</organism>
<gene>
    <name evidence="3" type="ORF">B7R25_04990</name>
</gene>
<name>A0A3E0WE78_9MICO</name>
<dbReference type="EMBL" id="NBXE01000017">
    <property type="protein sequence ID" value="RFA28192.1"/>
    <property type="molecule type" value="Genomic_DNA"/>
</dbReference>
<dbReference type="RefSeq" id="WP_116417983.1">
    <property type="nucleotide sequence ID" value="NZ_NBXC01000012.1"/>
</dbReference>
<dbReference type="PANTHER" id="PTHR21666">
    <property type="entry name" value="PEPTIDASE-RELATED"/>
    <property type="match status" value="1"/>
</dbReference>
<dbReference type="InterPro" id="IPR011055">
    <property type="entry name" value="Dup_hybrid_motif"/>
</dbReference>
<dbReference type="Gene3D" id="2.70.70.10">
    <property type="entry name" value="Glucose Permease (Domain IIA)"/>
    <property type="match status" value="1"/>
</dbReference>
<comment type="caution">
    <text evidence="3">The sequence shown here is derived from an EMBL/GenBank/DDBJ whole genome shotgun (WGS) entry which is preliminary data.</text>
</comment>
<dbReference type="InterPro" id="IPR050570">
    <property type="entry name" value="Cell_wall_metabolism_enzyme"/>
</dbReference>
<dbReference type="SUPFAM" id="SSF51261">
    <property type="entry name" value="Duplicated hybrid motif"/>
    <property type="match status" value="1"/>
</dbReference>
<dbReference type="AlphaFoldDB" id="A0A3E0WE78"/>
<accession>A0A3E0WE78</accession>
<sequence>MYRLTPFALLLVVLIVPVLVVPGPGSGGVGAGGAGAGGGGAGAGAGSAGVRGVGLGGAGLGGAGLGGAGVGGAGVGGAPGGRVPSIVAVWPTEAPHAVLRPFEAPATRYSAGHRGIDIAATPGQPVYAIAAGTVSFAGTVVDRPVVSVVHADSLVSAVEPVTPSVVAGQTVAAGDQIGVVASSTHCELGCVHLGLRLRGDYVSPLLLLGGIPRAVLLPSTPAEAWRALPPSVLLPLHPG</sequence>